<keyword evidence="2" id="KW-1185">Reference proteome</keyword>
<gene>
    <name evidence="1" type="ORF">SKAU_G00004120</name>
</gene>
<evidence type="ECO:0000313" key="1">
    <source>
        <dbReference type="EMBL" id="KAJ8379634.1"/>
    </source>
</evidence>
<sequence>MVTVDPAVYARTNRQLTAAAQGGGPLVRRLTLSSVSFKSCDPQEATSPGFNLLKSERVIICMADLQSSHKPDVDLNSDQAITWGLVFSKHYNGVKLRGKSLTTPSFFITSLNFKAFGTRSLPGAMTDSFSAEGGGGTDRPQRFMLDYADVCPLDLAQAQVIFRRLPAEVTASVPQRTEVEQTGRIKACGLCLPGPALSSSMATRDQMALEIDLEPVTGAHKQRGGNALIWHNVSESGEPFGTPVSLMF</sequence>
<name>A0A9Q1JCW2_SYNKA</name>
<accession>A0A9Q1JCW2</accession>
<dbReference type="AlphaFoldDB" id="A0A9Q1JCW2"/>
<comment type="caution">
    <text evidence="1">The sequence shown here is derived from an EMBL/GenBank/DDBJ whole genome shotgun (WGS) entry which is preliminary data.</text>
</comment>
<reference evidence="1" key="1">
    <citation type="journal article" date="2023" name="Science">
        <title>Genome structures resolve the early diversification of teleost fishes.</title>
        <authorList>
            <person name="Parey E."/>
            <person name="Louis A."/>
            <person name="Montfort J."/>
            <person name="Bouchez O."/>
            <person name="Roques C."/>
            <person name="Iampietro C."/>
            <person name="Lluch J."/>
            <person name="Castinel A."/>
            <person name="Donnadieu C."/>
            <person name="Desvignes T."/>
            <person name="Floi Bucao C."/>
            <person name="Jouanno E."/>
            <person name="Wen M."/>
            <person name="Mejri S."/>
            <person name="Dirks R."/>
            <person name="Jansen H."/>
            <person name="Henkel C."/>
            <person name="Chen W.J."/>
            <person name="Zahm M."/>
            <person name="Cabau C."/>
            <person name="Klopp C."/>
            <person name="Thompson A.W."/>
            <person name="Robinson-Rechavi M."/>
            <person name="Braasch I."/>
            <person name="Lecointre G."/>
            <person name="Bobe J."/>
            <person name="Postlethwait J.H."/>
            <person name="Berthelot C."/>
            <person name="Roest Crollius H."/>
            <person name="Guiguen Y."/>
        </authorList>
    </citation>
    <scope>NUCLEOTIDE SEQUENCE</scope>
    <source>
        <strain evidence="1">WJC10195</strain>
    </source>
</reference>
<proteinExistence type="predicted"/>
<protein>
    <submittedName>
        <fullName evidence="1">Uncharacterized protein</fullName>
    </submittedName>
</protein>
<dbReference type="Proteomes" id="UP001152622">
    <property type="component" value="Chromosome 1"/>
</dbReference>
<evidence type="ECO:0000313" key="2">
    <source>
        <dbReference type="Proteomes" id="UP001152622"/>
    </source>
</evidence>
<dbReference type="EMBL" id="JAINUF010000001">
    <property type="protein sequence ID" value="KAJ8379634.1"/>
    <property type="molecule type" value="Genomic_DNA"/>
</dbReference>
<organism evidence="1 2">
    <name type="scientific">Synaphobranchus kaupii</name>
    <name type="common">Kaup's arrowtooth eel</name>
    <dbReference type="NCBI Taxonomy" id="118154"/>
    <lineage>
        <taxon>Eukaryota</taxon>
        <taxon>Metazoa</taxon>
        <taxon>Chordata</taxon>
        <taxon>Craniata</taxon>
        <taxon>Vertebrata</taxon>
        <taxon>Euteleostomi</taxon>
        <taxon>Actinopterygii</taxon>
        <taxon>Neopterygii</taxon>
        <taxon>Teleostei</taxon>
        <taxon>Anguilliformes</taxon>
        <taxon>Synaphobranchidae</taxon>
        <taxon>Synaphobranchus</taxon>
    </lineage>
</organism>